<feature type="chain" id="PRO_5012707240" description="peptidylprolyl isomerase" evidence="4">
    <location>
        <begin position="26"/>
        <end position="313"/>
    </location>
</feature>
<dbReference type="InterPro" id="IPR029000">
    <property type="entry name" value="Cyclophilin-like_dom_sf"/>
</dbReference>
<sequence>MPTLRSLCTALLTTLAISLAAPAMADGVTTTITPTYRSVSEILAASPKSDWYRLDQRNLIYITLANDAKVVMELNDTFAPEHAKQIRLLANQQYWDDLTVYRVQDNYVAQFGALDYETDILAKPLPKDAQKLPAEFSIPKDSIRLTALGDKEPYSDQIGFVDGYPVAVKDNQAFLVHCYGMVGAARDNAPDSSNATELYVMIGQPARHIDRQITVVGRVVHGIEHLSTLTRGKGSMGFYTDDQPAPMGIKSIRVGTNLTVSEQMQFDALKTDSQTFVDVIDARRHMQGEWFAVPLSGGMGICDTRQTIQLVKE</sequence>
<dbReference type="RefSeq" id="WP_211271270.1">
    <property type="nucleotide sequence ID" value="NZ_MUYU01000026.1"/>
</dbReference>
<dbReference type="AlphaFoldDB" id="A0A1T0CJU0"/>
<dbReference type="SUPFAM" id="SSF50891">
    <property type="entry name" value="Cyclophilin-like"/>
    <property type="match status" value="1"/>
</dbReference>
<accession>A0A1T0CJU0</accession>
<dbReference type="Proteomes" id="UP000189800">
    <property type="component" value="Unassembled WGS sequence"/>
</dbReference>
<keyword evidence="3" id="KW-0413">Isomerase</keyword>
<protein>
    <recommendedName>
        <fullName evidence="1">peptidylprolyl isomerase</fullName>
        <ecNumber evidence="1">5.2.1.8</ecNumber>
    </recommendedName>
</protein>
<comment type="caution">
    <text evidence="6">The sequence shown here is derived from an EMBL/GenBank/DDBJ whole genome shotgun (WGS) entry which is preliminary data.</text>
</comment>
<dbReference type="STRING" id="470453.B0680_09170"/>
<evidence type="ECO:0000256" key="4">
    <source>
        <dbReference type="SAM" id="SignalP"/>
    </source>
</evidence>
<dbReference type="EMBL" id="MUYU01000026">
    <property type="protein sequence ID" value="OOS22617.1"/>
    <property type="molecule type" value="Genomic_DNA"/>
</dbReference>
<evidence type="ECO:0000313" key="6">
    <source>
        <dbReference type="EMBL" id="OOS22617.1"/>
    </source>
</evidence>
<reference evidence="6 7" key="1">
    <citation type="submission" date="2017-02" db="EMBL/GenBank/DDBJ databases">
        <title>Draft genome sequence of Moraxella pluranimalium CCUG 54913T type strain.</title>
        <authorList>
            <person name="Salva-Serra F."/>
            <person name="Engstrom-Jakobsson H."/>
            <person name="Thorell K."/>
            <person name="Jaen-Luchoro D."/>
            <person name="Gonzales-Siles L."/>
            <person name="Karlsson R."/>
            <person name="Yazdan S."/>
            <person name="Boulund F."/>
            <person name="Johnning A."/>
            <person name="Engstrand L."/>
            <person name="Kristiansson E."/>
            <person name="Moore E."/>
        </authorList>
    </citation>
    <scope>NUCLEOTIDE SEQUENCE [LARGE SCALE GENOMIC DNA]</scope>
    <source>
        <strain evidence="6 7">CCUG 54913</strain>
    </source>
</reference>
<gene>
    <name evidence="6" type="ORF">B0680_09170</name>
</gene>
<keyword evidence="4" id="KW-0732">Signal</keyword>
<evidence type="ECO:0000256" key="2">
    <source>
        <dbReference type="ARBA" id="ARBA00023110"/>
    </source>
</evidence>
<dbReference type="EC" id="5.2.1.8" evidence="1"/>
<evidence type="ECO:0000259" key="5">
    <source>
        <dbReference type="Pfam" id="PF00160"/>
    </source>
</evidence>
<dbReference type="PANTHER" id="PTHR43246">
    <property type="entry name" value="PEPTIDYL-PROLYL CIS-TRANS ISOMERASE CYP38, CHLOROPLASTIC"/>
    <property type="match status" value="1"/>
</dbReference>
<feature type="signal peptide" evidence="4">
    <location>
        <begin position="1"/>
        <end position="25"/>
    </location>
</feature>
<keyword evidence="7" id="KW-1185">Reference proteome</keyword>
<dbReference type="InterPro" id="IPR002130">
    <property type="entry name" value="Cyclophilin-type_PPIase_dom"/>
</dbReference>
<evidence type="ECO:0000313" key="7">
    <source>
        <dbReference type="Proteomes" id="UP000189800"/>
    </source>
</evidence>
<proteinExistence type="predicted"/>
<dbReference type="InterPro" id="IPR044665">
    <property type="entry name" value="E_coli_cyclophilin_A-like"/>
</dbReference>
<feature type="domain" description="PPIase cyclophilin-type" evidence="5">
    <location>
        <begin position="62"/>
        <end position="252"/>
    </location>
</feature>
<keyword evidence="2" id="KW-0697">Rotamase</keyword>
<organism evidence="6 7">
    <name type="scientific">Moraxella pluranimalium</name>
    <dbReference type="NCBI Taxonomy" id="470453"/>
    <lineage>
        <taxon>Bacteria</taxon>
        <taxon>Pseudomonadati</taxon>
        <taxon>Pseudomonadota</taxon>
        <taxon>Gammaproteobacteria</taxon>
        <taxon>Moraxellales</taxon>
        <taxon>Moraxellaceae</taxon>
        <taxon>Moraxella</taxon>
    </lineage>
</organism>
<name>A0A1T0CJU0_9GAMM</name>
<evidence type="ECO:0000256" key="1">
    <source>
        <dbReference type="ARBA" id="ARBA00013194"/>
    </source>
</evidence>
<dbReference type="Gene3D" id="2.40.100.10">
    <property type="entry name" value="Cyclophilin-like"/>
    <property type="match status" value="1"/>
</dbReference>
<dbReference type="GO" id="GO:0003755">
    <property type="term" value="F:peptidyl-prolyl cis-trans isomerase activity"/>
    <property type="evidence" value="ECO:0007669"/>
    <property type="project" value="UniProtKB-KW"/>
</dbReference>
<dbReference type="Pfam" id="PF00160">
    <property type="entry name" value="Pro_isomerase"/>
    <property type="match status" value="1"/>
</dbReference>
<evidence type="ECO:0000256" key="3">
    <source>
        <dbReference type="ARBA" id="ARBA00023235"/>
    </source>
</evidence>